<reference evidence="1 2" key="1">
    <citation type="submission" date="2019-05" db="EMBL/GenBank/DDBJ databases">
        <authorList>
            <consortium name="Pathogen Informatics"/>
        </authorList>
    </citation>
    <scope>NUCLEOTIDE SEQUENCE [LARGE SCALE GENOMIC DNA]</scope>
    <source>
        <strain evidence="1 2">NCTC12204</strain>
    </source>
</reference>
<accession>A0A449E4E8</accession>
<dbReference type="AlphaFoldDB" id="A0A449E4E8"/>
<dbReference type="Proteomes" id="UP000352698">
    <property type="component" value="Unassembled WGS sequence"/>
</dbReference>
<dbReference type="EMBL" id="CABEEP010000001">
    <property type="protein sequence ID" value="VTQ62616.1"/>
    <property type="molecule type" value="Genomic_DNA"/>
</dbReference>
<protein>
    <submittedName>
        <fullName evidence="1">Uncharacterized protein</fullName>
    </submittedName>
</protein>
<sequence length="84" mass="9923">MTPIERLERLSEEITRTFHPDFIFLIGPDKIQHFPARNWSHDQKIQELTNRFDHSLMVTTWQGHEVIYSPELSVFALIPCSKTT</sequence>
<organism evidence="1 2">
    <name type="scientific">Enterococcus hirae</name>
    <dbReference type="NCBI Taxonomy" id="1354"/>
    <lineage>
        <taxon>Bacteria</taxon>
        <taxon>Bacillati</taxon>
        <taxon>Bacillota</taxon>
        <taxon>Bacilli</taxon>
        <taxon>Lactobacillales</taxon>
        <taxon>Enterococcaceae</taxon>
        <taxon>Enterococcus</taxon>
    </lineage>
</organism>
<dbReference type="RefSeq" id="WP_010719598.1">
    <property type="nucleotide sequence ID" value="NZ_AP027299.1"/>
</dbReference>
<name>A0A449E4E8_ENTHR</name>
<comment type="caution">
    <text evidence="1">The sequence shown here is derived from an EMBL/GenBank/DDBJ whole genome shotgun (WGS) entry which is preliminary data.</text>
</comment>
<evidence type="ECO:0000313" key="2">
    <source>
        <dbReference type="Proteomes" id="UP000352698"/>
    </source>
</evidence>
<proteinExistence type="predicted"/>
<evidence type="ECO:0000313" key="1">
    <source>
        <dbReference type="EMBL" id="VTQ62616.1"/>
    </source>
</evidence>
<gene>
    <name evidence="1" type="ORF">NCTC12204_01062</name>
</gene>